<sequence length="279" mass="30940">MNTYTQRSQTVQQQSAAGSTTSKNTAAITDNRPEAVAQLKLKSSLNETCTPQNNVVQLVKSIKKKKDEPKIPGVTKTIKKRTKYREGQHGYKKSEQQRLKKLLGKAVSGKTHQSEHYFGFAALNQTSGQSRKESGAFERNAYAYQEAYQSHRDHVGTGSSKQIGPTGLSSETYRNDTRMLLESGDVSSAGQLNTLGYAFQPDFSKRAQTIAGQQASNSFTHMMRGMDSVSYMQGNKQVSVPVSDYDRLEQLAARYAVERKHSWPTDKDIADAKKALGML</sequence>
<dbReference type="RefSeq" id="WP_188619586.1">
    <property type="nucleotide sequence ID" value="NZ_BMJE01000001.1"/>
</dbReference>
<organism evidence="2 3">
    <name type="scientific">Flavobacterium suaedae</name>
    <dbReference type="NCBI Taxonomy" id="1767027"/>
    <lineage>
        <taxon>Bacteria</taxon>
        <taxon>Pseudomonadati</taxon>
        <taxon>Bacteroidota</taxon>
        <taxon>Flavobacteriia</taxon>
        <taxon>Flavobacteriales</taxon>
        <taxon>Flavobacteriaceae</taxon>
        <taxon>Flavobacterium</taxon>
    </lineage>
</organism>
<keyword evidence="3" id="KW-1185">Reference proteome</keyword>
<gene>
    <name evidence="2" type="ORF">GCM10007424_04360</name>
</gene>
<reference evidence="3" key="1">
    <citation type="journal article" date="2019" name="Int. J. Syst. Evol. Microbiol.">
        <title>The Global Catalogue of Microorganisms (GCM) 10K type strain sequencing project: providing services to taxonomists for standard genome sequencing and annotation.</title>
        <authorList>
            <consortium name="The Broad Institute Genomics Platform"/>
            <consortium name="The Broad Institute Genome Sequencing Center for Infectious Disease"/>
            <person name="Wu L."/>
            <person name="Ma J."/>
        </authorList>
    </citation>
    <scope>NUCLEOTIDE SEQUENCE [LARGE SCALE GENOMIC DNA]</scope>
    <source>
        <strain evidence="3">CGMCC 1.15461</strain>
    </source>
</reference>
<name>A0ABQ1JIS6_9FLAO</name>
<feature type="region of interest" description="Disordered" evidence="1">
    <location>
        <begin position="1"/>
        <end position="31"/>
    </location>
</feature>
<protein>
    <submittedName>
        <fullName evidence="2">Uncharacterized protein</fullName>
    </submittedName>
</protein>
<evidence type="ECO:0000313" key="2">
    <source>
        <dbReference type="EMBL" id="GGB67548.1"/>
    </source>
</evidence>
<dbReference type="Proteomes" id="UP000615760">
    <property type="component" value="Unassembled WGS sequence"/>
</dbReference>
<evidence type="ECO:0000313" key="3">
    <source>
        <dbReference type="Proteomes" id="UP000615760"/>
    </source>
</evidence>
<feature type="compositionally biased region" description="Polar residues" evidence="1">
    <location>
        <begin position="1"/>
        <end position="28"/>
    </location>
</feature>
<evidence type="ECO:0000256" key="1">
    <source>
        <dbReference type="SAM" id="MobiDB-lite"/>
    </source>
</evidence>
<dbReference type="Pfam" id="PF04730">
    <property type="entry name" value="Agro_virD5"/>
    <property type="match status" value="1"/>
</dbReference>
<comment type="caution">
    <text evidence="2">The sequence shown here is derived from an EMBL/GenBank/DDBJ whole genome shotgun (WGS) entry which is preliminary data.</text>
</comment>
<proteinExistence type="predicted"/>
<dbReference type="EMBL" id="BMJE01000001">
    <property type="protein sequence ID" value="GGB67548.1"/>
    <property type="molecule type" value="Genomic_DNA"/>
</dbReference>
<dbReference type="InterPro" id="IPR006819">
    <property type="entry name" value="Agro_VirD5"/>
</dbReference>
<accession>A0ABQ1JIS6</accession>